<name>A0A0V8M0H8_9CHLR</name>
<sequence length="185" mass="21177">MDSAIECMVFGLNALGWIADSKQFKDVTNEKELASISPYNILGKPPTYTSGMVQGYDEYFLSLKSCWHQNRDLIHTIFEQHDVSKHRSVAFSGGTARNDPPPGFFEQLGIAGDKARQSLLCPMSEIILTYQPKTPWRQRKPHDYKDIDKLEDIAEKFCTFINICGLKALEDAKSNIKLNYYEFKR</sequence>
<dbReference type="AlphaFoldDB" id="A0A0V8M0H8"/>
<dbReference type="EMBL" id="JGYD01000025">
    <property type="protein sequence ID" value="KSV17275.1"/>
    <property type="molecule type" value="Genomic_DNA"/>
</dbReference>
<proteinExistence type="predicted"/>
<comment type="caution">
    <text evidence="1">The sequence shown here is derived from an EMBL/GenBank/DDBJ whole genome shotgun (WGS) entry which is preliminary data.</text>
</comment>
<accession>A0A0V8M0H8</accession>
<reference evidence="1 2" key="1">
    <citation type="journal article" date="2015" name="Sci. Rep.">
        <title>A comparative genomics and reductive dehalogenase gene transcription study of two chloroethene-respiring bacteria, Dehalococcoides mccartyi strains MB and 11a.</title>
        <authorList>
            <person name="Low A."/>
            <person name="Shen Z."/>
            <person name="Cheng D."/>
            <person name="Rogers M.J."/>
            <person name="Lee P.K."/>
            <person name="He J."/>
        </authorList>
    </citation>
    <scope>NUCLEOTIDE SEQUENCE [LARGE SCALE GENOMIC DNA]</scope>
    <source>
        <strain evidence="1 2">MB</strain>
    </source>
</reference>
<protein>
    <submittedName>
        <fullName evidence="1">Uncharacterized protein</fullName>
    </submittedName>
</protein>
<dbReference type="Proteomes" id="UP000053577">
    <property type="component" value="Unassembled WGS sequence"/>
</dbReference>
<gene>
    <name evidence="1" type="ORF">DA01_07335</name>
</gene>
<organism evidence="1 2">
    <name type="scientific">Dehalococcoides mccartyi</name>
    <dbReference type="NCBI Taxonomy" id="61435"/>
    <lineage>
        <taxon>Bacteria</taxon>
        <taxon>Bacillati</taxon>
        <taxon>Chloroflexota</taxon>
        <taxon>Dehalococcoidia</taxon>
        <taxon>Dehalococcoidales</taxon>
        <taxon>Dehalococcoidaceae</taxon>
        <taxon>Dehalococcoides</taxon>
    </lineage>
</organism>
<evidence type="ECO:0000313" key="2">
    <source>
        <dbReference type="Proteomes" id="UP000053577"/>
    </source>
</evidence>
<evidence type="ECO:0000313" key="1">
    <source>
        <dbReference type="EMBL" id="KSV17275.1"/>
    </source>
</evidence>
<dbReference type="PATRIC" id="fig|61435.5.peg.1440"/>